<keyword evidence="2" id="KW-0808">Transferase</keyword>
<feature type="domain" description="Glycosyltransferase 2-like" evidence="1">
    <location>
        <begin position="5"/>
        <end position="128"/>
    </location>
</feature>
<keyword evidence="3" id="KW-1185">Reference proteome</keyword>
<dbReference type="GO" id="GO:0016758">
    <property type="term" value="F:hexosyltransferase activity"/>
    <property type="evidence" value="ECO:0007669"/>
    <property type="project" value="UniProtKB-ARBA"/>
</dbReference>
<protein>
    <submittedName>
        <fullName evidence="2">Glycosyl transferase family 2</fullName>
    </submittedName>
</protein>
<sequence>MSLVSVIIPCYNAMPYLKDTLNSILEQSYKAIEIIVIDDGSSDGSFEYLESLNMPNLIYAKNIRKGACSARNYGFELSTGEYIQYLDADDVLGPNKINAQLKLAAVHGNESLYSCQWFHFKDSIENAIMKTQYIDKDYSEPYQWLIDSWLGKGMGQTSVWLTHRNIITKTGGWDESLRINQDGEFFSRVMFNVKEIIFSKDAFVYYRMGNASSISQLNKHSNIKAESLLKSYILYKNHAVTFNAIESVKEGLANNFLTYIYRYYNHFPELVKQAENEFTNLGYKKMWPVGGKRFRQLANIIGFKSALLLKKNYSR</sequence>
<dbReference type="AlphaFoldDB" id="A0A3D9N3T4"/>
<dbReference type="Gene3D" id="3.90.550.10">
    <property type="entry name" value="Spore Coat Polysaccharide Biosynthesis Protein SpsA, Chain A"/>
    <property type="match status" value="1"/>
</dbReference>
<organism evidence="2 3">
    <name type="scientific">Winogradskyella pacifica</name>
    <dbReference type="NCBI Taxonomy" id="664642"/>
    <lineage>
        <taxon>Bacteria</taxon>
        <taxon>Pseudomonadati</taxon>
        <taxon>Bacteroidota</taxon>
        <taxon>Flavobacteriia</taxon>
        <taxon>Flavobacteriales</taxon>
        <taxon>Flavobacteriaceae</taxon>
        <taxon>Winogradskyella</taxon>
    </lineage>
</organism>
<dbReference type="PANTHER" id="PTHR22916:SF3">
    <property type="entry name" value="UDP-GLCNAC:BETAGAL BETA-1,3-N-ACETYLGLUCOSAMINYLTRANSFERASE-LIKE PROTEIN 1"/>
    <property type="match status" value="1"/>
</dbReference>
<dbReference type="InterPro" id="IPR001173">
    <property type="entry name" value="Glyco_trans_2-like"/>
</dbReference>
<accession>A0A3D9N3T4</accession>
<evidence type="ECO:0000313" key="2">
    <source>
        <dbReference type="EMBL" id="REE27448.1"/>
    </source>
</evidence>
<evidence type="ECO:0000259" key="1">
    <source>
        <dbReference type="Pfam" id="PF00535"/>
    </source>
</evidence>
<dbReference type="CDD" id="cd00761">
    <property type="entry name" value="Glyco_tranf_GTA_type"/>
    <property type="match status" value="1"/>
</dbReference>
<dbReference type="EMBL" id="QREI01000001">
    <property type="protein sequence ID" value="REE27448.1"/>
    <property type="molecule type" value="Genomic_DNA"/>
</dbReference>
<proteinExistence type="predicted"/>
<gene>
    <name evidence="2" type="ORF">DFQ09_101279</name>
</gene>
<dbReference type="SUPFAM" id="SSF53448">
    <property type="entry name" value="Nucleotide-diphospho-sugar transferases"/>
    <property type="match status" value="1"/>
</dbReference>
<name>A0A3D9N3T4_9FLAO</name>
<reference evidence="2 3" key="1">
    <citation type="submission" date="2018-07" db="EMBL/GenBank/DDBJ databases">
        <title>Genomic Encyclopedia of Type Strains, Phase III (KMG-III): the genomes of soil and plant-associated and newly described type strains.</title>
        <authorList>
            <person name="Whitman W."/>
        </authorList>
    </citation>
    <scope>NUCLEOTIDE SEQUENCE [LARGE SCALE GENOMIC DNA]</scope>
    <source>
        <strain evidence="2 3">CECT 7948</strain>
    </source>
</reference>
<dbReference type="RefSeq" id="WP_147298306.1">
    <property type="nucleotide sequence ID" value="NZ_QREI01000001.1"/>
</dbReference>
<comment type="caution">
    <text evidence="2">The sequence shown here is derived from an EMBL/GenBank/DDBJ whole genome shotgun (WGS) entry which is preliminary data.</text>
</comment>
<evidence type="ECO:0000313" key="3">
    <source>
        <dbReference type="Proteomes" id="UP000256919"/>
    </source>
</evidence>
<dbReference type="PANTHER" id="PTHR22916">
    <property type="entry name" value="GLYCOSYLTRANSFERASE"/>
    <property type="match status" value="1"/>
</dbReference>
<dbReference type="Proteomes" id="UP000256919">
    <property type="component" value="Unassembled WGS sequence"/>
</dbReference>
<dbReference type="InterPro" id="IPR029044">
    <property type="entry name" value="Nucleotide-diphossugar_trans"/>
</dbReference>
<dbReference type="OrthoDB" id="597270at2"/>
<dbReference type="Pfam" id="PF00535">
    <property type="entry name" value="Glycos_transf_2"/>
    <property type="match status" value="1"/>
</dbReference>